<evidence type="ECO:0000256" key="1">
    <source>
        <dbReference type="SAM" id="MobiDB-lite"/>
    </source>
</evidence>
<reference evidence="2 3" key="1">
    <citation type="journal article" date="2023" name="Mol. Biol. Evol.">
        <title>Genomics of Secondarily Temperate Adaptation in the Only Non-Antarctic Icefish.</title>
        <authorList>
            <person name="Rivera-Colon A.G."/>
            <person name="Rayamajhi N."/>
            <person name="Minhas B.F."/>
            <person name="Madrigal G."/>
            <person name="Bilyk K.T."/>
            <person name="Yoon V."/>
            <person name="Hune M."/>
            <person name="Gregory S."/>
            <person name="Cheng C.H.C."/>
            <person name="Catchen J.M."/>
        </authorList>
    </citation>
    <scope>NUCLEOTIDE SEQUENCE [LARGE SCALE GENOMIC DNA]</scope>
    <source>
        <strain evidence="2">JC2023a</strain>
    </source>
</reference>
<accession>A0AAN8B5J0</accession>
<organism evidence="2 3">
    <name type="scientific">Champsocephalus esox</name>
    <name type="common">pike icefish</name>
    <dbReference type="NCBI Taxonomy" id="159716"/>
    <lineage>
        <taxon>Eukaryota</taxon>
        <taxon>Metazoa</taxon>
        <taxon>Chordata</taxon>
        <taxon>Craniata</taxon>
        <taxon>Vertebrata</taxon>
        <taxon>Euteleostomi</taxon>
        <taxon>Actinopterygii</taxon>
        <taxon>Neopterygii</taxon>
        <taxon>Teleostei</taxon>
        <taxon>Neoteleostei</taxon>
        <taxon>Acanthomorphata</taxon>
        <taxon>Eupercaria</taxon>
        <taxon>Perciformes</taxon>
        <taxon>Notothenioidei</taxon>
        <taxon>Channichthyidae</taxon>
        <taxon>Champsocephalus</taxon>
    </lineage>
</organism>
<sequence length="66" mass="7109">MFKRDGEVRSGEEEPIWGGEWRERSGKVGGGRPEGRAQEALNKAGRRRGGGSPTPPPPPGKRVSGR</sequence>
<name>A0AAN8B5J0_9TELE</name>
<gene>
    <name evidence="2" type="ORF">CesoFtcFv8_023810</name>
</gene>
<feature type="region of interest" description="Disordered" evidence="1">
    <location>
        <begin position="1"/>
        <end position="66"/>
    </location>
</feature>
<feature type="compositionally biased region" description="Basic and acidic residues" evidence="1">
    <location>
        <begin position="1"/>
        <end position="12"/>
    </location>
</feature>
<evidence type="ECO:0000313" key="3">
    <source>
        <dbReference type="Proteomes" id="UP001335648"/>
    </source>
</evidence>
<proteinExistence type="predicted"/>
<dbReference type="EMBL" id="JAULUE010002065">
    <property type="protein sequence ID" value="KAK5878399.1"/>
    <property type="molecule type" value="Genomic_DNA"/>
</dbReference>
<protein>
    <submittedName>
        <fullName evidence="2">Uncharacterized protein</fullName>
    </submittedName>
</protein>
<dbReference type="AlphaFoldDB" id="A0AAN8B5J0"/>
<comment type="caution">
    <text evidence="2">The sequence shown here is derived from an EMBL/GenBank/DDBJ whole genome shotgun (WGS) entry which is preliminary data.</text>
</comment>
<keyword evidence="3" id="KW-1185">Reference proteome</keyword>
<evidence type="ECO:0000313" key="2">
    <source>
        <dbReference type="EMBL" id="KAK5878399.1"/>
    </source>
</evidence>
<dbReference type="Proteomes" id="UP001335648">
    <property type="component" value="Unassembled WGS sequence"/>
</dbReference>